<dbReference type="UniPathway" id="UPA00251">
    <property type="reaction ID" value="UER00318"/>
</dbReference>
<dbReference type="SMART" id="SM01004">
    <property type="entry name" value="ALAD"/>
    <property type="match status" value="1"/>
</dbReference>
<dbReference type="CDD" id="cd00384">
    <property type="entry name" value="ALAD_PBGS"/>
    <property type="match status" value="1"/>
</dbReference>
<evidence type="ECO:0000256" key="14">
    <source>
        <dbReference type="PIRSR" id="PIRSR001415-5"/>
    </source>
</evidence>
<dbReference type="Proteomes" id="UP000612362">
    <property type="component" value="Unassembled WGS sequence"/>
</dbReference>
<dbReference type="PANTHER" id="PTHR11458">
    <property type="entry name" value="DELTA-AMINOLEVULINIC ACID DEHYDRATASE"/>
    <property type="match status" value="1"/>
</dbReference>
<evidence type="ECO:0000256" key="7">
    <source>
        <dbReference type="ARBA" id="ARBA00023239"/>
    </source>
</evidence>
<evidence type="ECO:0000256" key="3">
    <source>
        <dbReference type="ARBA" id="ARBA00011823"/>
    </source>
</evidence>
<organism evidence="17 18">
    <name type="scientific">Ktedonospora formicarum</name>
    <dbReference type="NCBI Taxonomy" id="2778364"/>
    <lineage>
        <taxon>Bacteria</taxon>
        <taxon>Bacillati</taxon>
        <taxon>Chloroflexota</taxon>
        <taxon>Ktedonobacteria</taxon>
        <taxon>Ktedonobacterales</taxon>
        <taxon>Ktedonobacteraceae</taxon>
        <taxon>Ktedonospora</taxon>
    </lineage>
</organism>
<comment type="pathway">
    <text evidence="1">Porphyrin-containing compound metabolism; protoporphyrin-IX biosynthesis; coproporphyrinogen-III from 5-aminolevulinate: step 1/4.</text>
</comment>
<feature type="binding site" evidence="12">
    <location>
        <position position="209"/>
    </location>
    <ligand>
        <name>5-aminolevulinate</name>
        <dbReference type="ChEBI" id="CHEBI:356416"/>
        <label>1</label>
    </ligand>
</feature>
<sequence>MTTMTGFPIVRMRRTRQNEVLRSLVRETHLQASQLIYPMFIAEDINEPRAIASMPGIVQWPLELVGREVERLAKLGIPGVFLFGIPTEKDEVGSQAYAEQGIIQQAIRRIKAEVPEMLVITDVCLCEYTSHGHCGVIHNGDVLNDESLDLLARMASSHVEAGADIVAPSDMMDGRVGVLRHTLDEQGHKQIPIMAYSAKFASGFYGPFREAAGSAPQFGDRRSYQMDPANAREALREVDLDISEGADIVMVKPAMAYMDIIHRVREHCDLPLAVYNVSGEYSMIKAAAQNGWIEERRVVMEVLTGLRRAGADMLITYFAPEVSQWLKEG</sequence>
<evidence type="ECO:0000313" key="17">
    <source>
        <dbReference type="EMBL" id="GHO50070.1"/>
    </source>
</evidence>
<protein>
    <recommendedName>
        <fullName evidence="5 15">Delta-aminolevulinic acid dehydratase</fullName>
        <ecNumber evidence="4 15">4.2.1.24</ecNumber>
    </recommendedName>
</protein>
<dbReference type="PRINTS" id="PR00144">
    <property type="entry name" value="DALDHYDRTASE"/>
</dbReference>
<evidence type="ECO:0000256" key="8">
    <source>
        <dbReference type="ARBA" id="ARBA00023244"/>
    </source>
</evidence>
<evidence type="ECO:0000256" key="12">
    <source>
        <dbReference type="PIRSR" id="PIRSR001415-2"/>
    </source>
</evidence>
<dbReference type="FunFam" id="3.20.20.70:FF:000019">
    <property type="entry name" value="Delta-aminolevulinic acid dehydratase"/>
    <property type="match status" value="1"/>
</dbReference>
<dbReference type="SUPFAM" id="SSF51569">
    <property type="entry name" value="Aldolase"/>
    <property type="match status" value="1"/>
</dbReference>
<evidence type="ECO:0000256" key="6">
    <source>
        <dbReference type="ARBA" id="ARBA00023133"/>
    </source>
</evidence>
<dbReference type="PIRSF" id="PIRSF001415">
    <property type="entry name" value="Porphbilin_synth"/>
    <property type="match status" value="1"/>
</dbReference>
<proteinExistence type="inferred from homology"/>
<dbReference type="PROSITE" id="PS00169">
    <property type="entry name" value="D_ALA_DEHYDRATASE"/>
    <property type="match status" value="1"/>
</dbReference>
<feature type="binding site" evidence="14">
    <location>
        <position position="237"/>
    </location>
    <ligand>
        <name>Mg(2+)</name>
        <dbReference type="ChEBI" id="CHEBI:18420"/>
    </ligand>
</feature>
<dbReference type="GO" id="GO:0005829">
    <property type="term" value="C:cytosol"/>
    <property type="evidence" value="ECO:0007669"/>
    <property type="project" value="TreeGrafter"/>
</dbReference>
<evidence type="ECO:0000256" key="4">
    <source>
        <dbReference type="ARBA" id="ARBA00012053"/>
    </source>
</evidence>
<keyword evidence="8 15" id="KW-0627">Porphyrin biosynthesis</keyword>
<evidence type="ECO:0000256" key="1">
    <source>
        <dbReference type="ARBA" id="ARBA00004694"/>
    </source>
</evidence>
<evidence type="ECO:0000256" key="15">
    <source>
        <dbReference type="RuleBase" id="RU000515"/>
    </source>
</evidence>
<evidence type="ECO:0000256" key="2">
    <source>
        <dbReference type="ARBA" id="ARBA00008055"/>
    </source>
</evidence>
<comment type="similarity">
    <text evidence="2 16">Belongs to the ALAD family.</text>
</comment>
<dbReference type="AlphaFoldDB" id="A0A8J3IB64"/>
<feature type="binding site" evidence="12">
    <location>
        <position position="317"/>
    </location>
    <ligand>
        <name>5-aminolevulinate</name>
        <dbReference type="ChEBI" id="CHEBI:356416"/>
        <label>2</label>
    </ligand>
</feature>
<keyword evidence="7 15" id="KW-0456">Lyase</keyword>
<dbReference type="EMBL" id="BNJF01000007">
    <property type="protein sequence ID" value="GHO50070.1"/>
    <property type="molecule type" value="Genomic_DNA"/>
</dbReference>
<dbReference type="NCBIfam" id="NF006762">
    <property type="entry name" value="PRK09283.1"/>
    <property type="match status" value="1"/>
</dbReference>
<feature type="binding site" evidence="13">
    <location>
        <position position="126"/>
    </location>
    <ligand>
        <name>Zn(2+)</name>
        <dbReference type="ChEBI" id="CHEBI:29105"/>
        <note>catalytic</note>
    </ligand>
</feature>
<keyword evidence="6" id="KW-0350">Heme biosynthesis</keyword>
<evidence type="ECO:0000313" key="18">
    <source>
        <dbReference type="Proteomes" id="UP000612362"/>
    </source>
</evidence>
<dbReference type="Gene3D" id="3.20.20.70">
    <property type="entry name" value="Aldolase class I"/>
    <property type="match status" value="1"/>
</dbReference>
<keyword evidence="13" id="KW-0862">Zinc</keyword>
<keyword evidence="13" id="KW-0479">Metal-binding</keyword>
<feature type="binding site" evidence="12">
    <location>
        <position position="221"/>
    </location>
    <ligand>
        <name>5-aminolevulinate</name>
        <dbReference type="ChEBI" id="CHEBI:356416"/>
        <label>1</label>
    </ligand>
</feature>
<dbReference type="Pfam" id="PF00490">
    <property type="entry name" value="ALAD"/>
    <property type="match status" value="1"/>
</dbReference>
<evidence type="ECO:0000256" key="11">
    <source>
        <dbReference type="PIRSR" id="PIRSR001415-1"/>
    </source>
</evidence>
<evidence type="ECO:0000256" key="9">
    <source>
        <dbReference type="ARBA" id="ARBA00025628"/>
    </source>
</evidence>
<reference evidence="17" key="1">
    <citation type="submission" date="2020-10" db="EMBL/GenBank/DDBJ databases">
        <title>Taxonomic study of unclassified bacteria belonging to the class Ktedonobacteria.</title>
        <authorList>
            <person name="Yabe S."/>
            <person name="Wang C.M."/>
            <person name="Zheng Y."/>
            <person name="Sakai Y."/>
            <person name="Cavaletti L."/>
            <person name="Monciardini P."/>
            <person name="Donadio S."/>
        </authorList>
    </citation>
    <scope>NUCLEOTIDE SEQUENCE</scope>
    <source>
        <strain evidence="17">SOSP1-1</strain>
    </source>
</reference>
<dbReference type="PANTHER" id="PTHR11458:SF0">
    <property type="entry name" value="DELTA-AMINOLEVULINIC ACID DEHYDRATASE"/>
    <property type="match status" value="1"/>
</dbReference>
<feature type="binding site" evidence="13">
    <location>
        <position position="134"/>
    </location>
    <ligand>
        <name>Zn(2+)</name>
        <dbReference type="ChEBI" id="CHEBI:29105"/>
        <note>catalytic</note>
    </ligand>
</feature>
<gene>
    <name evidence="17" type="ORF">KSX_82330</name>
</gene>
<feature type="active site" description="Schiff-base intermediate with substrate" evidence="11">
    <location>
        <position position="252"/>
    </location>
</feature>
<dbReference type="GO" id="GO:0004655">
    <property type="term" value="F:porphobilinogen synthase activity"/>
    <property type="evidence" value="ECO:0007669"/>
    <property type="project" value="UniProtKB-EC"/>
</dbReference>
<name>A0A8J3IB64_9CHLR</name>
<dbReference type="EC" id="4.2.1.24" evidence="4 15"/>
<dbReference type="InterPro" id="IPR013785">
    <property type="entry name" value="Aldolase_TIM"/>
</dbReference>
<keyword evidence="14" id="KW-0460">Magnesium</keyword>
<dbReference type="InterPro" id="IPR001731">
    <property type="entry name" value="ALAD"/>
</dbReference>
<dbReference type="GO" id="GO:0006782">
    <property type="term" value="P:protoporphyrinogen IX biosynthetic process"/>
    <property type="evidence" value="ECO:0007669"/>
    <property type="project" value="UniProtKB-UniPathway"/>
</dbReference>
<comment type="subunit">
    <text evidence="3 15">Homooctamer.</text>
</comment>
<dbReference type="InterPro" id="IPR030656">
    <property type="entry name" value="ALAD_AS"/>
</dbReference>
<feature type="active site" description="Schiff-base intermediate with substrate" evidence="11">
    <location>
        <position position="199"/>
    </location>
</feature>
<comment type="caution">
    <text evidence="17">The sequence shown here is derived from an EMBL/GenBank/DDBJ whole genome shotgun (WGS) entry which is preliminary data.</text>
</comment>
<feature type="binding site" evidence="12">
    <location>
        <position position="278"/>
    </location>
    <ligand>
        <name>5-aminolevulinate</name>
        <dbReference type="ChEBI" id="CHEBI:356416"/>
        <label>2</label>
    </ligand>
</feature>
<dbReference type="GO" id="GO:0008270">
    <property type="term" value="F:zinc ion binding"/>
    <property type="evidence" value="ECO:0007669"/>
    <property type="project" value="TreeGrafter"/>
</dbReference>
<comment type="function">
    <text evidence="9">Catalyzes an early step in the biosynthesis of tetrapyrroles. Binds two molecules of 5-aminolevulinate per subunit, each at a distinct site, and catalyzes their condensation to form porphobilinogen.</text>
</comment>
<evidence type="ECO:0000256" key="16">
    <source>
        <dbReference type="RuleBase" id="RU004161"/>
    </source>
</evidence>
<evidence type="ECO:0000256" key="5">
    <source>
        <dbReference type="ARBA" id="ARBA00020771"/>
    </source>
</evidence>
<comment type="catalytic activity">
    <reaction evidence="10 15">
        <text>2 5-aminolevulinate = porphobilinogen + 2 H2O + H(+)</text>
        <dbReference type="Rhea" id="RHEA:24064"/>
        <dbReference type="ChEBI" id="CHEBI:15377"/>
        <dbReference type="ChEBI" id="CHEBI:15378"/>
        <dbReference type="ChEBI" id="CHEBI:58126"/>
        <dbReference type="ChEBI" id="CHEBI:356416"/>
        <dbReference type="EC" id="4.2.1.24"/>
    </reaction>
</comment>
<accession>A0A8J3IB64</accession>
<evidence type="ECO:0000256" key="10">
    <source>
        <dbReference type="ARBA" id="ARBA00047651"/>
    </source>
</evidence>
<evidence type="ECO:0000256" key="13">
    <source>
        <dbReference type="PIRSR" id="PIRSR001415-3"/>
    </source>
</evidence>
<keyword evidence="18" id="KW-1185">Reference proteome</keyword>
<feature type="binding site" evidence="13">
    <location>
        <position position="124"/>
    </location>
    <ligand>
        <name>Zn(2+)</name>
        <dbReference type="ChEBI" id="CHEBI:29105"/>
        <note>catalytic</note>
    </ligand>
</feature>